<organism evidence="10 11">
    <name type="scientific">Poecilia mexicana</name>
    <dbReference type="NCBI Taxonomy" id="48701"/>
    <lineage>
        <taxon>Eukaryota</taxon>
        <taxon>Metazoa</taxon>
        <taxon>Chordata</taxon>
        <taxon>Craniata</taxon>
        <taxon>Vertebrata</taxon>
        <taxon>Euteleostomi</taxon>
        <taxon>Actinopterygii</taxon>
        <taxon>Neopterygii</taxon>
        <taxon>Teleostei</taxon>
        <taxon>Neoteleostei</taxon>
        <taxon>Acanthomorphata</taxon>
        <taxon>Ovalentaria</taxon>
        <taxon>Atherinomorphae</taxon>
        <taxon>Cyprinodontiformes</taxon>
        <taxon>Poeciliidae</taxon>
        <taxon>Poeciliinae</taxon>
        <taxon>Poecilia</taxon>
    </lineage>
</organism>
<dbReference type="GO" id="GO:0005789">
    <property type="term" value="C:endoplasmic reticulum membrane"/>
    <property type="evidence" value="ECO:0007669"/>
    <property type="project" value="UniProtKB-SubCell"/>
</dbReference>
<comment type="similarity">
    <text evidence="2">Belongs to the EMP24/GP25L family.</text>
</comment>
<name>A0A3B3XYX9_9TELE</name>
<accession>A0A3B3XYX9</accession>
<evidence type="ECO:0000256" key="6">
    <source>
        <dbReference type="ARBA" id="ARBA00022989"/>
    </source>
</evidence>
<dbReference type="PANTHER" id="PTHR22811">
    <property type="entry name" value="TRANSMEMBRANE EMP24 DOMAIN-CONTAINING PROTEIN"/>
    <property type="match status" value="1"/>
</dbReference>
<evidence type="ECO:0000259" key="9">
    <source>
        <dbReference type="SMART" id="SM01190"/>
    </source>
</evidence>
<keyword evidence="3 8" id="KW-0812">Transmembrane</keyword>
<dbReference type="Proteomes" id="UP000261480">
    <property type="component" value="Unplaced"/>
</dbReference>
<evidence type="ECO:0000313" key="10">
    <source>
        <dbReference type="Ensembl" id="ENSPMEP00000020085.1"/>
    </source>
</evidence>
<dbReference type="InterPro" id="IPR015720">
    <property type="entry name" value="Emp24-like"/>
</dbReference>
<evidence type="ECO:0000256" key="5">
    <source>
        <dbReference type="ARBA" id="ARBA00022824"/>
    </source>
</evidence>
<evidence type="ECO:0000256" key="2">
    <source>
        <dbReference type="ARBA" id="ARBA00007104"/>
    </source>
</evidence>
<reference evidence="10" key="1">
    <citation type="submission" date="2025-08" db="UniProtKB">
        <authorList>
            <consortium name="Ensembl"/>
        </authorList>
    </citation>
    <scope>IDENTIFICATION</scope>
</reference>
<sequence length="160" mass="18802">CSPGLKCLGVVVFKLELIKDAESTRIGNQLQLRFYQMCLSNFHNRFSTMQVFLSFGVYYDNQNSSKDTERDMKEEELNNTLSFIQAATSKVERHIFHMFRYYSFSRMRRSADHFLLQSNSRYITWWSMALSLVIVTSGYLQLLFLKSLFVSKAEAEKPRC</sequence>
<evidence type="ECO:0000313" key="11">
    <source>
        <dbReference type="Proteomes" id="UP000261480"/>
    </source>
</evidence>
<keyword evidence="11" id="KW-1185">Reference proteome</keyword>
<comment type="subcellular location">
    <subcellularLocation>
        <location evidence="1">Endoplasmic reticulum membrane</location>
        <topology evidence="1">Single-pass type I membrane protein</topology>
    </subcellularLocation>
</comment>
<proteinExistence type="inferred from homology"/>
<keyword evidence="5" id="KW-0256">Endoplasmic reticulum</keyword>
<keyword evidence="4" id="KW-0732">Signal</keyword>
<evidence type="ECO:0000256" key="7">
    <source>
        <dbReference type="ARBA" id="ARBA00023136"/>
    </source>
</evidence>
<evidence type="ECO:0000256" key="1">
    <source>
        <dbReference type="ARBA" id="ARBA00004115"/>
    </source>
</evidence>
<dbReference type="Pfam" id="PF01105">
    <property type="entry name" value="EMP24_GP25L"/>
    <property type="match status" value="1"/>
</dbReference>
<evidence type="ECO:0000256" key="8">
    <source>
        <dbReference type="SAM" id="Phobius"/>
    </source>
</evidence>
<evidence type="ECO:0000256" key="4">
    <source>
        <dbReference type="ARBA" id="ARBA00022729"/>
    </source>
</evidence>
<evidence type="ECO:0000256" key="3">
    <source>
        <dbReference type="ARBA" id="ARBA00022692"/>
    </source>
</evidence>
<dbReference type="AlphaFoldDB" id="A0A3B3XYX9"/>
<keyword evidence="6 8" id="KW-1133">Transmembrane helix</keyword>
<feature type="transmembrane region" description="Helical" evidence="8">
    <location>
        <begin position="123"/>
        <end position="145"/>
    </location>
</feature>
<protein>
    <recommendedName>
        <fullName evidence="9">GOLD domain-containing protein</fullName>
    </recommendedName>
</protein>
<keyword evidence="7 8" id="KW-0472">Membrane</keyword>
<dbReference type="SMART" id="SM01190">
    <property type="entry name" value="EMP24_GP25L"/>
    <property type="match status" value="1"/>
</dbReference>
<dbReference type="InterPro" id="IPR009038">
    <property type="entry name" value="GOLD_dom"/>
</dbReference>
<dbReference type="STRING" id="48701.ENSPMEP00000020085"/>
<feature type="domain" description="GOLD" evidence="9">
    <location>
        <begin position="7"/>
        <end position="150"/>
    </location>
</feature>
<reference evidence="10" key="2">
    <citation type="submission" date="2025-09" db="UniProtKB">
        <authorList>
            <consortium name="Ensembl"/>
        </authorList>
    </citation>
    <scope>IDENTIFICATION</scope>
</reference>
<dbReference type="Ensembl" id="ENSPMET00000029632.1">
    <property type="protein sequence ID" value="ENSPMEP00000020085.1"/>
    <property type="gene ID" value="ENSPMEG00000023185.1"/>
</dbReference>